<dbReference type="EMBL" id="LN885086">
    <property type="protein sequence ID" value="CUQ67420.1"/>
    <property type="molecule type" value="Genomic_DNA"/>
</dbReference>
<proteinExistence type="predicted"/>
<dbReference type="Pfam" id="PF00657">
    <property type="entry name" value="Lipase_GDSL"/>
    <property type="match status" value="1"/>
</dbReference>
<sequence length="352" mass="39905">MGKNLLALMIGLMIALVGVEAGARILADLLGASSYMQYDEQVGWKAKPGAVKRHKNESLSFDVTYHINDRGIRGVVHDQVKPPGGYRIVLLGDSNGFGWGIEEGKHFAAIIDHELDNVEVVNLSLSGYGTDQEYLRFVEEGMAYQADLVIVQVTPNDFEEIQHPFFNGKAKPQFVLSERDELRLVNVPVKPIGLKAEDFYDNSLPLPFREWLEWHSYAYNYFNEKYYALKRKTTKSKSAELSREVFSTDSVLLFKRIIEQLKAKLDEIGAKGLIVHASKDVSEHDYLADSPLPVLDLYPVMSAHEQDRGVQLYYADGVHWNEQGHRLIADELKKVIERYRTSETLQVAMALD</sequence>
<dbReference type="InterPro" id="IPR051532">
    <property type="entry name" value="Ester_Hydrolysis_Enzymes"/>
</dbReference>
<dbReference type="AlphaFoldDB" id="A0A0S4KSI5"/>
<dbReference type="InterPro" id="IPR036514">
    <property type="entry name" value="SGNH_hydro_sf"/>
</dbReference>
<name>A0A0S4KSI5_9BACT</name>
<dbReference type="OrthoDB" id="8477981at2"/>
<organism evidence="1 2">
    <name type="scientific">Candidatus Nitrospira inopinata</name>
    <dbReference type="NCBI Taxonomy" id="1715989"/>
    <lineage>
        <taxon>Bacteria</taxon>
        <taxon>Pseudomonadati</taxon>
        <taxon>Nitrospirota</taxon>
        <taxon>Nitrospiria</taxon>
        <taxon>Nitrospirales</taxon>
        <taxon>Nitrospiraceae</taxon>
        <taxon>Nitrospira</taxon>
    </lineage>
</organism>
<reference evidence="2" key="1">
    <citation type="submission" date="2015-09" db="EMBL/GenBank/DDBJ databases">
        <authorList>
            <person name="Daims H."/>
        </authorList>
    </citation>
    <scope>NUCLEOTIDE SEQUENCE [LARGE SCALE GENOMIC DNA]</scope>
</reference>
<dbReference type="InterPro" id="IPR001087">
    <property type="entry name" value="GDSL"/>
</dbReference>
<dbReference type="GO" id="GO:0004622">
    <property type="term" value="F:phosphatidylcholine lysophospholipase activity"/>
    <property type="evidence" value="ECO:0007669"/>
    <property type="project" value="TreeGrafter"/>
</dbReference>
<dbReference type="PANTHER" id="PTHR30383">
    <property type="entry name" value="THIOESTERASE 1/PROTEASE 1/LYSOPHOSPHOLIPASE L1"/>
    <property type="match status" value="1"/>
</dbReference>
<dbReference type="PANTHER" id="PTHR30383:SF5">
    <property type="entry name" value="SGNH HYDROLASE-TYPE ESTERASE DOMAIN-CONTAINING PROTEIN"/>
    <property type="match status" value="1"/>
</dbReference>
<gene>
    <name evidence="1" type="ORF">NITINOP_2448</name>
</gene>
<dbReference type="RefSeq" id="WP_062485746.1">
    <property type="nucleotide sequence ID" value="NZ_LN885086.1"/>
</dbReference>
<protein>
    <recommendedName>
        <fullName evidence="3">SGNH hydrolase-type esterase domain-containing protein</fullName>
    </recommendedName>
</protein>
<keyword evidence="2" id="KW-1185">Reference proteome</keyword>
<dbReference type="STRING" id="1715989.NITINOP_2448"/>
<dbReference type="KEGG" id="nio:NITINOP_2448"/>
<evidence type="ECO:0008006" key="3">
    <source>
        <dbReference type="Google" id="ProtNLM"/>
    </source>
</evidence>
<dbReference type="SUPFAM" id="SSF52266">
    <property type="entry name" value="SGNH hydrolase"/>
    <property type="match status" value="1"/>
</dbReference>
<accession>A0A0S4KSI5</accession>
<evidence type="ECO:0000313" key="2">
    <source>
        <dbReference type="Proteomes" id="UP000066284"/>
    </source>
</evidence>
<dbReference type="CDD" id="cd00229">
    <property type="entry name" value="SGNH_hydrolase"/>
    <property type="match status" value="1"/>
</dbReference>
<evidence type="ECO:0000313" key="1">
    <source>
        <dbReference type="EMBL" id="CUQ67420.1"/>
    </source>
</evidence>
<dbReference type="Gene3D" id="3.40.50.1110">
    <property type="entry name" value="SGNH hydrolase"/>
    <property type="match status" value="2"/>
</dbReference>
<dbReference type="Proteomes" id="UP000066284">
    <property type="component" value="Chromosome 1"/>
</dbReference>